<evidence type="ECO:0000313" key="3">
    <source>
        <dbReference type="Proteomes" id="UP001642484"/>
    </source>
</evidence>
<evidence type="ECO:0000313" key="2">
    <source>
        <dbReference type="EMBL" id="CAK9018739.1"/>
    </source>
</evidence>
<keyword evidence="1" id="KW-0175">Coiled coil</keyword>
<comment type="caution">
    <text evidence="2">The sequence shown here is derived from an EMBL/GenBank/DDBJ whole genome shotgun (WGS) entry which is preliminary data.</text>
</comment>
<evidence type="ECO:0000256" key="1">
    <source>
        <dbReference type="SAM" id="Coils"/>
    </source>
</evidence>
<protein>
    <submittedName>
        <fullName evidence="2">Uncharacterized protein</fullName>
    </submittedName>
</protein>
<feature type="non-terminal residue" evidence="2">
    <location>
        <position position="83"/>
    </location>
</feature>
<proteinExistence type="predicted"/>
<sequence>IAGNDPKVVEPLQAEAHELRRTLDRHTQDVLEKQQDQALEIPTGATAASGPYAVRARGPRTADLDRAAVQVQLSMADKVAEAK</sequence>
<dbReference type="Proteomes" id="UP001642484">
    <property type="component" value="Unassembled WGS sequence"/>
</dbReference>
<feature type="coiled-coil region" evidence="1">
    <location>
        <begin position="9"/>
        <end position="36"/>
    </location>
</feature>
<gene>
    <name evidence="2" type="ORF">CCMP2556_LOCUS13398</name>
</gene>
<feature type="non-terminal residue" evidence="2">
    <location>
        <position position="1"/>
    </location>
</feature>
<name>A0ABP0JWP7_9DINO</name>
<organism evidence="2 3">
    <name type="scientific">Durusdinium trenchii</name>
    <dbReference type="NCBI Taxonomy" id="1381693"/>
    <lineage>
        <taxon>Eukaryota</taxon>
        <taxon>Sar</taxon>
        <taxon>Alveolata</taxon>
        <taxon>Dinophyceae</taxon>
        <taxon>Suessiales</taxon>
        <taxon>Symbiodiniaceae</taxon>
        <taxon>Durusdinium</taxon>
    </lineage>
</organism>
<dbReference type="EMBL" id="CAXAMN010006669">
    <property type="protein sequence ID" value="CAK9018739.1"/>
    <property type="molecule type" value="Genomic_DNA"/>
</dbReference>
<keyword evidence="3" id="KW-1185">Reference proteome</keyword>
<reference evidence="2 3" key="1">
    <citation type="submission" date="2024-02" db="EMBL/GenBank/DDBJ databases">
        <authorList>
            <person name="Chen Y."/>
            <person name="Shah S."/>
            <person name="Dougan E. K."/>
            <person name="Thang M."/>
            <person name="Chan C."/>
        </authorList>
    </citation>
    <scope>NUCLEOTIDE SEQUENCE [LARGE SCALE GENOMIC DNA]</scope>
</reference>
<accession>A0ABP0JWP7</accession>